<proteinExistence type="predicted"/>
<evidence type="ECO:0008006" key="3">
    <source>
        <dbReference type="Google" id="ProtNLM"/>
    </source>
</evidence>
<reference evidence="1" key="2">
    <citation type="submission" date="2025-09" db="UniProtKB">
        <authorList>
            <consortium name="Ensembl"/>
        </authorList>
    </citation>
    <scope>IDENTIFICATION</scope>
</reference>
<dbReference type="Ensembl" id="ENSSOCT00000021349.1">
    <property type="protein sequence ID" value="ENSSOCP00000020827.1"/>
    <property type="gene ID" value="ENSSOCG00000015557.1"/>
</dbReference>
<accession>A0A8D0FVB3</accession>
<dbReference type="InterPro" id="IPR050874">
    <property type="entry name" value="Diverse_PLD-related"/>
</dbReference>
<dbReference type="PANTHER" id="PTHR10185:SF16">
    <property type="entry name" value="5'-3' EXONUCLEASE PLD3"/>
    <property type="match status" value="1"/>
</dbReference>
<dbReference type="AlphaFoldDB" id="A0A8D0FVB3"/>
<organism evidence="1 2">
    <name type="scientific">Strix occidentalis caurina</name>
    <name type="common">northern spotted owl</name>
    <dbReference type="NCBI Taxonomy" id="311401"/>
    <lineage>
        <taxon>Eukaryota</taxon>
        <taxon>Metazoa</taxon>
        <taxon>Chordata</taxon>
        <taxon>Craniata</taxon>
        <taxon>Vertebrata</taxon>
        <taxon>Euteleostomi</taxon>
        <taxon>Archelosauria</taxon>
        <taxon>Archosauria</taxon>
        <taxon>Dinosauria</taxon>
        <taxon>Saurischia</taxon>
        <taxon>Theropoda</taxon>
        <taxon>Coelurosauria</taxon>
        <taxon>Aves</taxon>
        <taxon>Neognathae</taxon>
        <taxon>Neoaves</taxon>
        <taxon>Telluraves</taxon>
        <taxon>Strigiformes</taxon>
        <taxon>Strigidae</taxon>
        <taxon>Strix</taxon>
    </lineage>
</organism>
<protein>
    <recommendedName>
        <fullName evidence="3">PLD phosphodiesterase domain-containing protein</fullName>
    </recommendedName>
</protein>
<dbReference type="PANTHER" id="PTHR10185">
    <property type="entry name" value="PHOSPHOLIPASE D - RELATED"/>
    <property type="match status" value="1"/>
</dbReference>
<keyword evidence="2" id="KW-1185">Reference proteome</keyword>
<sequence>MVTEKAAYIGTSNWSGDYFTRTAGSALVVNQTLSPSSAGTATVPAAGTIREQLQAVFERDWSSRYSADISDAEQWESLCGSR</sequence>
<evidence type="ECO:0000313" key="1">
    <source>
        <dbReference type="Ensembl" id="ENSSOCP00000020827.1"/>
    </source>
</evidence>
<reference evidence="1" key="1">
    <citation type="submission" date="2025-08" db="UniProtKB">
        <authorList>
            <consortium name="Ensembl"/>
        </authorList>
    </citation>
    <scope>IDENTIFICATION</scope>
</reference>
<evidence type="ECO:0000313" key="2">
    <source>
        <dbReference type="Proteomes" id="UP000694551"/>
    </source>
</evidence>
<dbReference type="SUPFAM" id="SSF56024">
    <property type="entry name" value="Phospholipase D/nuclease"/>
    <property type="match status" value="1"/>
</dbReference>
<dbReference type="Proteomes" id="UP000694551">
    <property type="component" value="Unplaced"/>
</dbReference>
<name>A0A8D0FVB3_STROC</name>